<dbReference type="InterPro" id="IPR002641">
    <property type="entry name" value="PNPLA_dom"/>
</dbReference>
<evidence type="ECO:0000313" key="6">
    <source>
        <dbReference type="EMBL" id="GBF87569.1"/>
    </source>
</evidence>
<evidence type="ECO:0000256" key="1">
    <source>
        <dbReference type="ARBA" id="ARBA00023098"/>
    </source>
</evidence>
<dbReference type="SUPFAM" id="SSF52151">
    <property type="entry name" value="FabD/lysophospholipase-like"/>
    <property type="match status" value="1"/>
</dbReference>
<feature type="active site" description="Nucleophile" evidence="2">
    <location>
        <position position="64"/>
    </location>
</feature>
<dbReference type="InterPro" id="IPR016035">
    <property type="entry name" value="Acyl_Trfase/lysoPLipase"/>
</dbReference>
<dbReference type="PROSITE" id="PS51635">
    <property type="entry name" value="PNPLA"/>
    <property type="match status" value="1"/>
</dbReference>
<dbReference type="GO" id="GO:0004806">
    <property type="term" value="F:triacylglycerol lipase activity"/>
    <property type="evidence" value="ECO:0007669"/>
    <property type="project" value="TreeGrafter"/>
</dbReference>
<evidence type="ECO:0000256" key="3">
    <source>
        <dbReference type="SAM" id="MobiDB-lite"/>
    </source>
</evidence>
<dbReference type="GO" id="GO:0005811">
    <property type="term" value="C:lipid droplet"/>
    <property type="evidence" value="ECO:0007669"/>
    <property type="project" value="TreeGrafter"/>
</dbReference>
<dbReference type="GO" id="GO:0005737">
    <property type="term" value="C:cytoplasm"/>
    <property type="evidence" value="ECO:0007669"/>
    <property type="project" value="TreeGrafter"/>
</dbReference>
<proteinExistence type="predicted"/>
<keyword evidence="7" id="KW-1185">Reference proteome</keyword>
<dbReference type="Proteomes" id="UP000247498">
    <property type="component" value="Unassembled WGS sequence"/>
</dbReference>
<comment type="caution">
    <text evidence="6">The sequence shown here is derived from an EMBL/GenBank/DDBJ whole genome shotgun (WGS) entry which is preliminary data.</text>
</comment>
<evidence type="ECO:0000256" key="2">
    <source>
        <dbReference type="PROSITE-ProRule" id="PRU01161"/>
    </source>
</evidence>
<organism evidence="6 7">
    <name type="scientific">Raphidocelis subcapitata</name>
    <dbReference type="NCBI Taxonomy" id="307507"/>
    <lineage>
        <taxon>Eukaryota</taxon>
        <taxon>Viridiplantae</taxon>
        <taxon>Chlorophyta</taxon>
        <taxon>core chlorophytes</taxon>
        <taxon>Chlorophyceae</taxon>
        <taxon>CS clade</taxon>
        <taxon>Sphaeropleales</taxon>
        <taxon>Selenastraceae</taxon>
        <taxon>Raphidocelis</taxon>
    </lineage>
</organism>
<protein>
    <recommendedName>
        <fullName evidence="5">PNPLA domain-containing protein</fullName>
    </recommendedName>
</protein>
<feature type="short sequence motif" description="GXSXG" evidence="2">
    <location>
        <begin position="62"/>
        <end position="66"/>
    </location>
</feature>
<dbReference type="PANTHER" id="PTHR12406:SF7">
    <property type="entry name" value="PATATIN-LIKE PHOSPHOLIPASE DOMAIN-CONTAINING PROTEIN 4"/>
    <property type="match status" value="1"/>
</dbReference>
<feature type="short sequence motif" description="DGA/G" evidence="2">
    <location>
        <begin position="185"/>
        <end position="187"/>
    </location>
</feature>
<dbReference type="InterPro" id="IPR033562">
    <property type="entry name" value="PLPL"/>
</dbReference>
<feature type="transmembrane region" description="Helical" evidence="4">
    <location>
        <begin position="33"/>
        <end position="53"/>
    </location>
</feature>
<feature type="region of interest" description="Disordered" evidence="3">
    <location>
        <begin position="295"/>
        <end position="319"/>
    </location>
</feature>
<name>A0A2V0NKN7_9CHLO</name>
<keyword evidence="4" id="KW-1133">Transmembrane helix</keyword>
<sequence length="319" mass="32604">MWNASLPGAAAGPVVHPAVQAWRSGTLDLGFSGSGFLLFYFLGVLQSLFDLGIASHSTRMAGSSGGALTAVGGGCGGVAPAVLLRDLTATAEACRAAEQCYHTLDAAVRARLDSTLPADAAARCSSRGFVAVTRADPTGPDEPLLLGERYHNKSDVVAAAAASSFLPYWSAPSPFTTVRAFEAYDGGFTAPLPCPPPEGNSTYCAIAQFRALSRYNTEGNVTSPAPELDPLPGPPPPEVDIAPGKPGLSPLPFPPATWDSFSLTSIPNATAARLIFDTGAADAAQWARAVGLEAAAAAGARGGRRRARGGAGAAQRQRA</sequence>
<comment type="caution">
    <text evidence="2">Lacks conserved residue(s) required for the propagation of feature annotation.</text>
</comment>
<dbReference type="OrthoDB" id="197155at2759"/>
<dbReference type="PANTHER" id="PTHR12406">
    <property type="entry name" value="CALCIUM-INDEPENDENT PHOSPHOLIPASE A2 IPLA2 -RELATED"/>
    <property type="match status" value="1"/>
</dbReference>
<dbReference type="InParanoid" id="A0A2V0NKN7"/>
<dbReference type="AlphaFoldDB" id="A0A2V0NKN7"/>
<dbReference type="GO" id="GO:0055088">
    <property type="term" value="P:lipid homeostasis"/>
    <property type="evidence" value="ECO:0007669"/>
    <property type="project" value="TreeGrafter"/>
</dbReference>
<dbReference type="GO" id="GO:0016020">
    <property type="term" value="C:membrane"/>
    <property type="evidence" value="ECO:0007669"/>
    <property type="project" value="TreeGrafter"/>
</dbReference>
<keyword evidence="2" id="KW-0378">Hydrolase</keyword>
<gene>
    <name evidence="6" type="ORF">Rsub_00280</name>
</gene>
<keyword evidence="4" id="KW-0812">Transmembrane</keyword>
<feature type="active site" description="Proton acceptor" evidence="2">
    <location>
        <position position="185"/>
    </location>
</feature>
<dbReference type="EMBL" id="BDRX01000001">
    <property type="protein sequence ID" value="GBF87569.1"/>
    <property type="molecule type" value="Genomic_DNA"/>
</dbReference>
<evidence type="ECO:0000256" key="4">
    <source>
        <dbReference type="SAM" id="Phobius"/>
    </source>
</evidence>
<keyword evidence="2" id="KW-0442">Lipid degradation</keyword>
<accession>A0A2V0NKN7</accession>
<evidence type="ECO:0000259" key="5">
    <source>
        <dbReference type="PROSITE" id="PS51635"/>
    </source>
</evidence>
<keyword evidence="4" id="KW-0472">Membrane</keyword>
<dbReference type="GO" id="GO:0019433">
    <property type="term" value="P:triglyceride catabolic process"/>
    <property type="evidence" value="ECO:0007669"/>
    <property type="project" value="TreeGrafter"/>
</dbReference>
<evidence type="ECO:0000313" key="7">
    <source>
        <dbReference type="Proteomes" id="UP000247498"/>
    </source>
</evidence>
<reference evidence="6 7" key="1">
    <citation type="journal article" date="2018" name="Sci. Rep.">
        <title>Raphidocelis subcapitata (=Pseudokirchneriella subcapitata) provides an insight into genome evolution and environmental adaptations in the Sphaeropleales.</title>
        <authorList>
            <person name="Suzuki S."/>
            <person name="Yamaguchi H."/>
            <person name="Nakajima N."/>
            <person name="Kawachi M."/>
        </authorList>
    </citation>
    <scope>NUCLEOTIDE SEQUENCE [LARGE SCALE GENOMIC DNA]</scope>
    <source>
        <strain evidence="6 7">NIES-35</strain>
    </source>
</reference>
<feature type="domain" description="PNPLA" evidence="5">
    <location>
        <begin position="29"/>
        <end position="198"/>
    </location>
</feature>
<keyword evidence="1 2" id="KW-0443">Lipid metabolism</keyword>